<organism evidence="1 2">
    <name type="scientific">Pedobacter jamesrossensis</name>
    <dbReference type="NCBI Taxonomy" id="1908238"/>
    <lineage>
        <taxon>Bacteria</taxon>
        <taxon>Pseudomonadati</taxon>
        <taxon>Bacteroidota</taxon>
        <taxon>Sphingobacteriia</taxon>
        <taxon>Sphingobacteriales</taxon>
        <taxon>Sphingobacteriaceae</taxon>
        <taxon>Pedobacter</taxon>
    </lineage>
</organism>
<evidence type="ECO:0000313" key="1">
    <source>
        <dbReference type="EMBL" id="MFC4196840.1"/>
    </source>
</evidence>
<comment type="caution">
    <text evidence="1">The sequence shown here is derived from an EMBL/GenBank/DDBJ whole genome shotgun (WGS) entry which is preliminary data.</text>
</comment>
<accession>A0ABV8NLZ2</accession>
<dbReference type="Proteomes" id="UP001595792">
    <property type="component" value="Unassembled WGS sequence"/>
</dbReference>
<sequence length="211" mass="24377">MQLSLLDFTEPLTASYDIRQCFIEAAHYIMALNFQDEFELLYIDLKNKTGLKLIRDSDKILYPEIYDHLALITFSGIAVATLHKHGRGVVAEQLINLPYNATILDTEGLGAHYQLFKKYLKPVERFFLTKKMHAEWNTIINCFEFLLNGPVWCAIEFVAQILSMSKGKGLSHLEIIDKLCLQDFYPDLLVCLNNFSNKRYPLTKENLSMVF</sequence>
<keyword evidence="2" id="KW-1185">Reference proteome</keyword>
<dbReference type="RefSeq" id="WP_378960180.1">
    <property type="nucleotide sequence ID" value="NZ_JBHRXC010000016.1"/>
</dbReference>
<gene>
    <name evidence="1" type="ORF">ACFOUY_09035</name>
</gene>
<reference evidence="2" key="1">
    <citation type="journal article" date="2019" name="Int. J. Syst. Evol. Microbiol.">
        <title>The Global Catalogue of Microorganisms (GCM) 10K type strain sequencing project: providing services to taxonomists for standard genome sequencing and annotation.</title>
        <authorList>
            <consortium name="The Broad Institute Genomics Platform"/>
            <consortium name="The Broad Institute Genome Sequencing Center for Infectious Disease"/>
            <person name="Wu L."/>
            <person name="Ma J."/>
        </authorList>
    </citation>
    <scope>NUCLEOTIDE SEQUENCE [LARGE SCALE GENOMIC DNA]</scope>
    <source>
        <strain evidence="2">CCM 8689</strain>
    </source>
</reference>
<evidence type="ECO:0000313" key="2">
    <source>
        <dbReference type="Proteomes" id="UP001595792"/>
    </source>
</evidence>
<proteinExistence type="predicted"/>
<protein>
    <submittedName>
        <fullName evidence="1">Uncharacterized protein</fullName>
    </submittedName>
</protein>
<dbReference type="EMBL" id="JBHSBY010000065">
    <property type="protein sequence ID" value="MFC4196840.1"/>
    <property type="molecule type" value="Genomic_DNA"/>
</dbReference>
<name>A0ABV8NLZ2_9SPHI</name>